<gene>
    <name evidence="1" type="ORF">ARALYDRAFT_665465</name>
</gene>
<keyword evidence="2" id="KW-1185">Reference proteome</keyword>
<accession>D7LN82</accession>
<organism evidence="2">
    <name type="scientific">Arabidopsis lyrata subsp. lyrata</name>
    <name type="common">Lyre-leaved rock-cress</name>
    <dbReference type="NCBI Taxonomy" id="81972"/>
    <lineage>
        <taxon>Eukaryota</taxon>
        <taxon>Viridiplantae</taxon>
        <taxon>Streptophyta</taxon>
        <taxon>Embryophyta</taxon>
        <taxon>Tracheophyta</taxon>
        <taxon>Spermatophyta</taxon>
        <taxon>Magnoliopsida</taxon>
        <taxon>eudicotyledons</taxon>
        <taxon>Gunneridae</taxon>
        <taxon>Pentapetalae</taxon>
        <taxon>rosids</taxon>
        <taxon>malvids</taxon>
        <taxon>Brassicales</taxon>
        <taxon>Brassicaceae</taxon>
        <taxon>Camelineae</taxon>
        <taxon>Arabidopsis</taxon>
    </lineage>
</organism>
<dbReference type="Gramene" id="Al_scaffold_0005_1500">
    <property type="protein sequence ID" value="Al_scaffold_0005_1500"/>
    <property type="gene ID" value="Al_scaffold_0005_1500"/>
</dbReference>
<protein>
    <submittedName>
        <fullName evidence="1">Predicted protein</fullName>
    </submittedName>
</protein>
<name>D7LN82_ARALL</name>
<dbReference type="AlphaFoldDB" id="D7LN82"/>
<dbReference type="Proteomes" id="UP000008694">
    <property type="component" value="Unassembled WGS sequence"/>
</dbReference>
<evidence type="ECO:0000313" key="2">
    <source>
        <dbReference type="Proteomes" id="UP000008694"/>
    </source>
</evidence>
<dbReference type="EMBL" id="GL348717">
    <property type="protein sequence ID" value="EFH53788.1"/>
    <property type="molecule type" value="Genomic_DNA"/>
</dbReference>
<reference evidence="2" key="1">
    <citation type="journal article" date="2011" name="Nat. Genet.">
        <title>The Arabidopsis lyrata genome sequence and the basis of rapid genome size change.</title>
        <authorList>
            <person name="Hu T.T."/>
            <person name="Pattyn P."/>
            <person name="Bakker E.G."/>
            <person name="Cao J."/>
            <person name="Cheng J.-F."/>
            <person name="Clark R.M."/>
            <person name="Fahlgren N."/>
            <person name="Fawcett J.A."/>
            <person name="Grimwood J."/>
            <person name="Gundlach H."/>
            <person name="Haberer G."/>
            <person name="Hollister J.D."/>
            <person name="Ossowski S."/>
            <person name="Ottilar R.P."/>
            <person name="Salamov A.A."/>
            <person name="Schneeberger K."/>
            <person name="Spannagl M."/>
            <person name="Wang X."/>
            <person name="Yang L."/>
            <person name="Nasrallah M.E."/>
            <person name="Bergelson J."/>
            <person name="Carrington J.C."/>
            <person name="Gaut B.S."/>
            <person name="Schmutz J."/>
            <person name="Mayer K.F.X."/>
            <person name="Van de Peer Y."/>
            <person name="Grigoriev I.V."/>
            <person name="Nordborg M."/>
            <person name="Weigel D."/>
            <person name="Guo Y.-L."/>
        </authorList>
    </citation>
    <scope>NUCLEOTIDE SEQUENCE [LARGE SCALE GENOMIC DNA]</scope>
    <source>
        <strain evidence="2">cv. MN47</strain>
    </source>
</reference>
<proteinExistence type="predicted"/>
<sequence length="84" mass="9783">MVTNALGERLWTAENSETMKIWIYSGTTLFYQPEGRKRLPMRQEREKGRQTVAPSPDAARRVVSSFQMTNVVWMLSGLRKWYSA</sequence>
<evidence type="ECO:0000313" key="1">
    <source>
        <dbReference type="EMBL" id="EFH53788.1"/>
    </source>
</evidence>
<dbReference type="HOGENOM" id="CLU_2530552_0_0_1"/>